<dbReference type="SUPFAM" id="SSF54862">
    <property type="entry name" value="4Fe-4S ferredoxins"/>
    <property type="match status" value="1"/>
</dbReference>
<organism evidence="5 6">
    <name type="scientific">Phocaeicola plebeius</name>
    <dbReference type="NCBI Taxonomy" id="310297"/>
    <lineage>
        <taxon>Bacteria</taxon>
        <taxon>Pseudomonadati</taxon>
        <taxon>Bacteroidota</taxon>
        <taxon>Bacteroidia</taxon>
        <taxon>Bacteroidales</taxon>
        <taxon>Bacteroidaceae</taxon>
        <taxon>Phocaeicola</taxon>
    </lineage>
</organism>
<dbReference type="EMBL" id="QSQT01000011">
    <property type="protein sequence ID" value="RGK56341.1"/>
    <property type="molecule type" value="Genomic_DNA"/>
</dbReference>
<keyword evidence="3" id="KW-0411">Iron-sulfur</keyword>
<keyword evidence="2" id="KW-0408">Iron</keyword>
<dbReference type="InterPro" id="IPR007525">
    <property type="entry name" value="FrhB_FdhB_C"/>
</dbReference>
<dbReference type="Pfam" id="PF12838">
    <property type="entry name" value="Fer4_7"/>
    <property type="match status" value="1"/>
</dbReference>
<evidence type="ECO:0000259" key="4">
    <source>
        <dbReference type="PROSITE" id="PS51379"/>
    </source>
</evidence>
<dbReference type="PROSITE" id="PS51379">
    <property type="entry name" value="4FE4S_FER_2"/>
    <property type="match status" value="2"/>
</dbReference>
<gene>
    <name evidence="5" type="ORF">DXD04_07475</name>
</gene>
<keyword evidence="6" id="KW-1185">Reference proteome</keyword>
<evidence type="ECO:0000256" key="1">
    <source>
        <dbReference type="ARBA" id="ARBA00022723"/>
    </source>
</evidence>
<feature type="domain" description="4Fe-4S ferredoxin-type" evidence="4">
    <location>
        <begin position="1"/>
        <end position="30"/>
    </location>
</feature>
<dbReference type="GO" id="GO:0051536">
    <property type="term" value="F:iron-sulfur cluster binding"/>
    <property type="evidence" value="ECO:0007669"/>
    <property type="project" value="UniProtKB-KW"/>
</dbReference>
<dbReference type="InterPro" id="IPR017896">
    <property type="entry name" value="4Fe4S_Fe-S-bd"/>
</dbReference>
<dbReference type="RefSeq" id="WP_117672253.1">
    <property type="nucleotide sequence ID" value="NZ_CABOGR010000011.1"/>
</dbReference>
<comment type="caution">
    <text evidence="5">The sequence shown here is derived from an EMBL/GenBank/DDBJ whole genome shotgun (WGS) entry which is preliminary data.</text>
</comment>
<dbReference type="Gene3D" id="3.30.70.20">
    <property type="match status" value="1"/>
</dbReference>
<evidence type="ECO:0000313" key="5">
    <source>
        <dbReference type="EMBL" id="RGK56341.1"/>
    </source>
</evidence>
<evidence type="ECO:0000256" key="2">
    <source>
        <dbReference type="ARBA" id="ARBA00023004"/>
    </source>
</evidence>
<dbReference type="InterPro" id="IPR052977">
    <property type="entry name" value="Polyferredoxin-like_ET"/>
</dbReference>
<dbReference type="GO" id="GO:0046872">
    <property type="term" value="F:metal ion binding"/>
    <property type="evidence" value="ECO:0007669"/>
    <property type="project" value="UniProtKB-KW"/>
</dbReference>
<protein>
    <submittedName>
        <fullName evidence="5">4Fe-4S dicluster domain-containing protein</fullName>
    </submittedName>
</protein>
<name>A0A3E4N2U4_9BACT</name>
<dbReference type="AlphaFoldDB" id="A0A3E4N2U4"/>
<dbReference type="PANTHER" id="PTHR43193:SF2">
    <property type="entry name" value="POLYFERREDOXIN PROTEIN FWDF"/>
    <property type="match status" value="1"/>
</dbReference>
<dbReference type="Pfam" id="PF04432">
    <property type="entry name" value="FrhB_FdhB_C"/>
    <property type="match status" value="1"/>
</dbReference>
<evidence type="ECO:0000256" key="3">
    <source>
        <dbReference type="ARBA" id="ARBA00023014"/>
    </source>
</evidence>
<feature type="domain" description="4Fe-4S ferredoxin-type" evidence="4">
    <location>
        <begin position="35"/>
        <end position="64"/>
    </location>
</feature>
<accession>A0A3E4N2U4</accession>
<dbReference type="InterPro" id="IPR017900">
    <property type="entry name" value="4Fe4S_Fe_S_CS"/>
</dbReference>
<reference evidence="5 6" key="1">
    <citation type="submission" date="2018-08" db="EMBL/GenBank/DDBJ databases">
        <title>A genome reference for cultivated species of the human gut microbiota.</title>
        <authorList>
            <person name="Zou Y."/>
            <person name="Xue W."/>
            <person name="Luo G."/>
        </authorList>
    </citation>
    <scope>NUCLEOTIDE SEQUENCE [LARGE SCALE GENOMIC DNA]</scope>
    <source>
        <strain evidence="5 6">TF10-3AC</strain>
    </source>
</reference>
<proteinExistence type="predicted"/>
<dbReference type="PANTHER" id="PTHR43193">
    <property type="match status" value="1"/>
</dbReference>
<keyword evidence="1" id="KW-0479">Metal-binding</keyword>
<dbReference type="Proteomes" id="UP000260862">
    <property type="component" value="Unassembled WGS sequence"/>
</dbReference>
<evidence type="ECO:0000313" key="6">
    <source>
        <dbReference type="Proteomes" id="UP000260862"/>
    </source>
</evidence>
<dbReference type="PROSITE" id="PS00198">
    <property type="entry name" value="4FE4S_FER_1"/>
    <property type="match status" value="2"/>
</dbReference>
<sequence>MINTLPRQNCCGCESCIQICPKQCISLNEDKEGFRYPKINLTNCIQCNLCEKVCPGIQLKESENKSKLISYAAINKSNSVRFNSSSGGVFYELAKYIIEKKNGIIYGASLITPEIVQHIRITEIKDIIKLQKSKYLQSHIGNTFKKVKDDLVSERVVLFSGTPCQIKALHLFLKNVCYPNLFTVDIACHGIPSSKIWHIYLSSLNLKTLNILVDFRDKNAAWHNYTLSISKQDTGRKVVSERCDNNIFMKGFIYNLYNRPSCHHCPAKKFTSGSDIMLADYWGIEKFYPELDDNKGTSLVITKSEKGEFLFSNIKQQFKYQQTDFKTVECRTETFYTCSSPHYKREDFFKKVTIQNIEKLINKYLKHSYPISIRITRFIKRFI</sequence>